<dbReference type="AlphaFoldDB" id="A0A8J8MMR0"/>
<keyword evidence="3 8" id="KW-0479">Metal-binding</keyword>
<feature type="binding site" evidence="8">
    <location>
        <position position="100"/>
    </location>
    <ligand>
        <name>Mg(2+)</name>
        <dbReference type="ChEBI" id="CHEBI:18420"/>
    </ligand>
</feature>
<comment type="function">
    <text evidence="8">Transfers a GMP moiety from GTP to Mo-molybdopterin (Mo-MPT) cofactor (Moco or molybdenum cofactor) to form Mo-molybdopterin guanine dinucleotide (Mo-MGD) cofactor.</text>
</comment>
<dbReference type="CDD" id="cd02503">
    <property type="entry name" value="MobA"/>
    <property type="match status" value="1"/>
</dbReference>
<evidence type="ECO:0000256" key="6">
    <source>
        <dbReference type="ARBA" id="ARBA00023134"/>
    </source>
</evidence>
<evidence type="ECO:0000256" key="1">
    <source>
        <dbReference type="ARBA" id="ARBA00022490"/>
    </source>
</evidence>
<evidence type="ECO:0000313" key="11">
    <source>
        <dbReference type="Proteomes" id="UP000683246"/>
    </source>
</evidence>
<feature type="domain" description="MobA-like NTP transferase" evidence="9">
    <location>
        <begin position="11"/>
        <end position="157"/>
    </location>
</feature>
<evidence type="ECO:0000256" key="3">
    <source>
        <dbReference type="ARBA" id="ARBA00022723"/>
    </source>
</evidence>
<keyword evidence="10" id="KW-0548">Nucleotidyltransferase</keyword>
<feature type="binding site" evidence="8">
    <location>
        <position position="71"/>
    </location>
    <ligand>
        <name>GTP</name>
        <dbReference type="ChEBI" id="CHEBI:37565"/>
    </ligand>
</feature>
<feature type="binding site" evidence="8">
    <location>
        <position position="26"/>
    </location>
    <ligand>
        <name>GTP</name>
        <dbReference type="ChEBI" id="CHEBI:37565"/>
    </ligand>
</feature>
<dbReference type="Gene3D" id="3.90.550.10">
    <property type="entry name" value="Spore Coat Polysaccharide Biosynthesis Protein SpsA, Chain A"/>
    <property type="match status" value="1"/>
</dbReference>
<dbReference type="EC" id="2.7.7.77" evidence="8"/>
<keyword evidence="4 8" id="KW-0547">Nucleotide-binding</keyword>
<name>A0A8J8MMR0_9FIRM</name>
<evidence type="ECO:0000313" key="10">
    <source>
        <dbReference type="EMBL" id="QUI24525.1"/>
    </source>
</evidence>
<dbReference type="PANTHER" id="PTHR19136:SF81">
    <property type="entry name" value="MOLYBDENUM COFACTOR GUANYLYLTRANSFERASE"/>
    <property type="match status" value="1"/>
</dbReference>
<comment type="similarity">
    <text evidence="8">Belongs to the MobA family.</text>
</comment>
<dbReference type="GO" id="GO:0005525">
    <property type="term" value="F:GTP binding"/>
    <property type="evidence" value="ECO:0007669"/>
    <property type="project" value="UniProtKB-UniRule"/>
</dbReference>
<keyword evidence="5 8" id="KW-0460">Magnesium</keyword>
<proteinExistence type="inferred from homology"/>
<dbReference type="GO" id="GO:0005737">
    <property type="term" value="C:cytoplasm"/>
    <property type="evidence" value="ECO:0007669"/>
    <property type="project" value="UniProtKB-SubCell"/>
</dbReference>
<dbReference type="InterPro" id="IPR029044">
    <property type="entry name" value="Nucleotide-diphossugar_trans"/>
</dbReference>
<sequence>MTTKEQKMDTAIVLSGGKSSRAGFDKQLMRIHHERIVIYLANKLKTLFCQVIIVTNKPKLYANTEYLVVSDRVKDYGPVAGIYTGLYYAKSDYAYVMACDMPHVSLPYIQWLKGKAHRDHYAHDIYAVKKNDGKIEPFHGFYAKRIEPVMKKMIQDNIQKLTAVYPRVTVDYVDEQAIKRFASQGDMFVNLNTRDDIRKYFKQERQGEDR</sequence>
<dbReference type="Pfam" id="PF12804">
    <property type="entry name" value="NTP_transf_3"/>
    <property type="match status" value="1"/>
</dbReference>
<gene>
    <name evidence="8" type="primary">mobA</name>
    <name evidence="10" type="ORF">HZI73_20440</name>
</gene>
<feature type="binding site" evidence="8">
    <location>
        <position position="100"/>
    </location>
    <ligand>
        <name>GTP</name>
        <dbReference type="ChEBI" id="CHEBI:37565"/>
    </ligand>
</feature>
<evidence type="ECO:0000256" key="8">
    <source>
        <dbReference type="HAMAP-Rule" id="MF_00316"/>
    </source>
</evidence>
<dbReference type="PANTHER" id="PTHR19136">
    <property type="entry name" value="MOLYBDENUM COFACTOR GUANYLYLTRANSFERASE"/>
    <property type="match status" value="1"/>
</dbReference>
<organism evidence="10 11">
    <name type="scientific">Vallitalea pronyensis</name>
    <dbReference type="NCBI Taxonomy" id="1348613"/>
    <lineage>
        <taxon>Bacteria</taxon>
        <taxon>Bacillati</taxon>
        <taxon>Bacillota</taxon>
        <taxon>Clostridia</taxon>
        <taxon>Lachnospirales</taxon>
        <taxon>Vallitaleaceae</taxon>
        <taxon>Vallitalea</taxon>
    </lineage>
</organism>
<dbReference type="InterPro" id="IPR025877">
    <property type="entry name" value="MobA-like_NTP_Trfase"/>
</dbReference>
<comment type="subcellular location">
    <subcellularLocation>
        <location evidence="8">Cytoplasm</location>
    </subcellularLocation>
</comment>
<dbReference type="KEGG" id="vpy:HZI73_20440"/>
<comment type="cofactor">
    <cofactor evidence="8">
        <name>Mg(2+)</name>
        <dbReference type="ChEBI" id="CHEBI:18420"/>
    </cofactor>
</comment>
<dbReference type="SUPFAM" id="SSF53448">
    <property type="entry name" value="Nucleotide-diphospho-sugar transferases"/>
    <property type="match status" value="1"/>
</dbReference>
<dbReference type="InterPro" id="IPR013482">
    <property type="entry name" value="Molybde_CF_guanTrfase"/>
</dbReference>
<dbReference type="HAMAP" id="MF_00316">
    <property type="entry name" value="MobA"/>
    <property type="match status" value="1"/>
</dbReference>
<dbReference type="EMBL" id="CP058649">
    <property type="protein sequence ID" value="QUI24525.1"/>
    <property type="molecule type" value="Genomic_DNA"/>
</dbReference>
<comment type="domain">
    <text evidence="8">The N-terminal domain determines nucleotide recognition and specific binding, while the C-terminal domain determines the specific binding to the target protein.</text>
</comment>
<evidence type="ECO:0000256" key="5">
    <source>
        <dbReference type="ARBA" id="ARBA00022842"/>
    </source>
</evidence>
<dbReference type="Proteomes" id="UP000683246">
    <property type="component" value="Chromosome"/>
</dbReference>
<evidence type="ECO:0000259" key="9">
    <source>
        <dbReference type="Pfam" id="PF12804"/>
    </source>
</evidence>
<dbReference type="GO" id="GO:0061603">
    <property type="term" value="F:molybdenum cofactor guanylyltransferase activity"/>
    <property type="evidence" value="ECO:0007669"/>
    <property type="project" value="UniProtKB-EC"/>
</dbReference>
<evidence type="ECO:0000256" key="2">
    <source>
        <dbReference type="ARBA" id="ARBA00022679"/>
    </source>
</evidence>
<keyword evidence="1 8" id="KW-0963">Cytoplasm</keyword>
<dbReference type="GO" id="GO:0046872">
    <property type="term" value="F:metal ion binding"/>
    <property type="evidence" value="ECO:0007669"/>
    <property type="project" value="UniProtKB-KW"/>
</dbReference>
<keyword evidence="6 8" id="KW-0342">GTP-binding</keyword>
<feature type="binding site" evidence="8">
    <location>
        <begin position="14"/>
        <end position="16"/>
    </location>
    <ligand>
        <name>GTP</name>
        <dbReference type="ChEBI" id="CHEBI:37565"/>
    </ligand>
</feature>
<protein>
    <recommendedName>
        <fullName evidence="8">Probable molybdenum cofactor guanylyltransferase</fullName>
        <shortName evidence="8">MoCo guanylyltransferase</shortName>
        <ecNumber evidence="8">2.7.7.77</ecNumber>
    </recommendedName>
    <alternativeName>
        <fullName evidence="8">GTP:molybdopterin guanylyltransferase</fullName>
    </alternativeName>
    <alternativeName>
        <fullName evidence="8">Mo-MPT guanylyltransferase</fullName>
    </alternativeName>
    <alternativeName>
        <fullName evidence="8">Molybdopterin guanylyltransferase</fullName>
    </alternativeName>
    <alternativeName>
        <fullName evidence="8">Molybdopterin-guanine dinucleotide synthase</fullName>
        <shortName evidence="8">MGD synthase</shortName>
    </alternativeName>
</protein>
<evidence type="ECO:0000256" key="7">
    <source>
        <dbReference type="ARBA" id="ARBA00023150"/>
    </source>
</evidence>
<keyword evidence="7 8" id="KW-0501">Molybdenum cofactor biosynthesis</keyword>
<comment type="catalytic activity">
    <reaction evidence="8">
        <text>Mo-molybdopterin + GTP + H(+) = Mo-molybdopterin guanine dinucleotide + diphosphate</text>
        <dbReference type="Rhea" id="RHEA:34243"/>
        <dbReference type="ChEBI" id="CHEBI:15378"/>
        <dbReference type="ChEBI" id="CHEBI:33019"/>
        <dbReference type="ChEBI" id="CHEBI:37565"/>
        <dbReference type="ChEBI" id="CHEBI:71302"/>
        <dbReference type="ChEBI" id="CHEBI:71310"/>
        <dbReference type="EC" id="2.7.7.77"/>
    </reaction>
</comment>
<evidence type="ECO:0000256" key="4">
    <source>
        <dbReference type="ARBA" id="ARBA00022741"/>
    </source>
</evidence>
<dbReference type="GO" id="GO:0006777">
    <property type="term" value="P:Mo-molybdopterin cofactor biosynthetic process"/>
    <property type="evidence" value="ECO:0007669"/>
    <property type="project" value="UniProtKB-KW"/>
</dbReference>
<keyword evidence="11" id="KW-1185">Reference proteome</keyword>
<comment type="caution">
    <text evidence="8">Lacks conserved residue(s) required for the propagation of feature annotation.</text>
</comment>
<accession>A0A8J8MMR0</accession>
<dbReference type="RefSeq" id="WP_212695216.1">
    <property type="nucleotide sequence ID" value="NZ_CP058649.1"/>
</dbReference>
<reference evidence="10" key="1">
    <citation type="submission" date="2020-07" db="EMBL/GenBank/DDBJ databases">
        <title>Vallitalea pronyensis genome.</title>
        <authorList>
            <person name="Postec A."/>
        </authorList>
    </citation>
    <scope>NUCLEOTIDE SEQUENCE</scope>
    <source>
        <strain evidence="10">FatNI3</strain>
    </source>
</reference>
<keyword evidence="2 8" id="KW-0808">Transferase</keyword>